<keyword evidence="5 9" id="KW-0812">Transmembrane</keyword>
<evidence type="ECO:0000256" key="2">
    <source>
        <dbReference type="ARBA" id="ARBA00022448"/>
    </source>
</evidence>
<dbReference type="GO" id="GO:0015740">
    <property type="term" value="P:C4-dicarboxylate transport"/>
    <property type="evidence" value="ECO:0007669"/>
    <property type="project" value="TreeGrafter"/>
</dbReference>
<feature type="transmembrane region" description="Helical" evidence="9">
    <location>
        <begin position="7"/>
        <end position="31"/>
    </location>
</feature>
<evidence type="ECO:0000256" key="5">
    <source>
        <dbReference type="ARBA" id="ARBA00022692"/>
    </source>
</evidence>
<accession>A0A364P3U8</accession>
<organism evidence="11 12">
    <name type="scientific">Paramagnetospirillum kuznetsovii</name>
    <dbReference type="NCBI Taxonomy" id="2053833"/>
    <lineage>
        <taxon>Bacteria</taxon>
        <taxon>Pseudomonadati</taxon>
        <taxon>Pseudomonadota</taxon>
        <taxon>Alphaproteobacteria</taxon>
        <taxon>Rhodospirillales</taxon>
        <taxon>Magnetospirillaceae</taxon>
        <taxon>Paramagnetospirillum</taxon>
    </lineage>
</organism>
<dbReference type="AlphaFoldDB" id="A0A364P3U8"/>
<evidence type="ECO:0000256" key="1">
    <source>
        <dbReference type="ARBA" id="ARBA00004429"/>
    </source>
</evidence>
<protein>
    <recommendedName>
        <fullName evidence="9">TRAP transporter small permease protein</fullName>
    </recommendedName>
</protein>
<evidence type="ECO:0000256" key="3">
    <source>
        <dbReference type="ARBA" id="ARBA00022475"/>
    </source>
</evidence>
<evidence type="ECO:0000256" key="9">
    <source>
        <dbReference type="RuleBase" id="RU369079"/>
    </source>
</evidence>
<dbReference type="InterPro" id="IPR055348">
    <property type="entry name" value="DctQ"/>
</dbReference>
<dbReference type="Proteomes" id="UP000251075">
    <property type="component" value="Unassembled WGS sequence"/>
</dbReference>
<feature type="transmembrane region" description="Helical" evidence="9">
    <location>
        <begin position="82"/>
        <end position="100"/>
    </location>
</feature>
<keyword evidence="7 9" id="KW-0472">Membrane</keyword>
<dbReference type="PANTHER" id="PTHR35011">
    <property type="entry name" value="2,3-DIKETO-L-GULONATE TRAP TRANSPORTER SMALL PERMEASE PROTEIN YIAM"/>
    <property type="match status" value="1"/>
</dbReference>
<sequence length="156" mass="16606">MAWINKAVMGLSMLAIVAAALILTGSVVLRYFLKIPTDWQDEAAVFLLVGLTFMCGAAVQAGRGHIGIQALAGLLPAGVNRLRLLVCDAASGGFCAFFSWKSWTLFHEALADGQTTSSSWGPPLWIPYGLMATGMTLLSLQIVLQVAAALAAWRRP</sequence>
<dbReference type="Pfam" id="PF04290">
    <property type="entry name" value="DctQ"/>
    <property type="match status" value="1"/>
</dbReference>
<name>A0A364P3U8_9PROT</name>
<feature type="domain" description="Tripartite ATP-independent periplasmic transporters DctQ component" evidence="10">
    <location>
        <begin position="20"/>
        <end position="150"/>
    </location>
</feature>
<comment type="caution">
    <text evidence="11">The sequence shown here is derived from an EMBL/GenBank/DDBJ whole genome shotgun (WGS) entry which is preliminary data.</text>
</comment>
<dbReference type="GO" id="GO:0005886">
    <property type="term" value="C:plasma membrane"/>
    <property type="evidence" value="ECO:0007669"/>
    <property type="project" value="UniProtKB-SubCell"/>
</dbReference>
<evidence type="ECO:0000256" key="4">
    <source>
        <dbReference type="ARBA" id="ARBA00022519"/>
    </source>
</evidence>
<comment type="subcellular location">
    <subcellularLocation>
        <location evidence="1 9">Cell inner membrane</location>
        <topology evidence="1 9">Multi-pass membrane protein</topology>
    </subcellularLocation>
</comment>
<comment type="similarity">
    <text evidence="8 9">Belongs to the TRAP transporter small permease family.</text>
</comment>
<evidence type="ECO:0000313" key="12">
    <source>
        <dbReference type="Proteomes" id="UP000251075"/>
    </source>
</evidence>
<feature type="transmembrane region" description="Helical" evidence="9">
    <location>
        <begin position="125"/>
        <end position="153"/>
    </location>
</feature>
<proteinExistence type="inferred from homology"/>
<evidence type="ECO:0000256" key="6">
    <source>
        <dbReference type="ARBA" id="ARBA00022989"/>
    </source>
</evidence>
<dbReference type="OrthoDB" id="7159137at2"/>
<reference evidence="11 12" key="1">
    <citation type="submission" date="2017-11" db="EMBL/GenBank/DDBJ databases">
        <title>Draft genome sequence of magnetotactic bacterium Magnetospirillum kuznetsovii LBB-42.</title>
        <authorList>
            <person name="Grouzdev D.S."/>
            <person name="Rysina M.S."/>
            <person name="Baslerov R.V."/>
            <person name="Koziaeva V."/>
        </authorList>
    </citation>
    <scope>NUCLEOTIDE SEQUENCE [LARGE SCALE GENOMIC DNA]</scope>
    <source>
        <strain evidence="11 12">LBB-42</strain>
    </source>
</reference>
<evidence type="ECO:0000256" key="7">
    <source>
        <dbReference type="ARBA" id="ARBA00023136"/>
    </source>
</evidence>
<gene>
    <name evidence="11" type="ORF">CU669_01080</name>
</gene>
<dbReference type="PANTHER" id="PTHR35011:SF10">
    <property type="entry name" value="TRAP TRANSPORTER SMALL PERMEASE PROTEIN"/>
    <property type="match status" value="1"/>
</dbReference>
<evidence type="ECO:0000313" key="11">
    <source>
        <dbReference type="EMBL" id="RAU23994.1"/>
    </source>
</evidence>
<keyword evidence="12" id="KW-1185">Reference proteome</keyword>
<comment type="function">
    <text evidence="9">Part of the tripartite ATP-independent periplasmic (TRAP) transport system.</text>
</comment>
<keyword evidence="2 9" id="KW-0813">Transport</keyword>
<keyword evidence="6 9" id="KW-1133">Transmembrane helix</keyword>
<dbReference type="EMBL" id="PGTO01000001">
    <property type="protein sequence ID" value="RAU23994.1"/>
    <property type="molecule type" value="Genomic_DNA"/>
</dbReference>
<feature type="transmembrane region" description="Helical" evidence="9">
    <location>
        <begin position="43"/>
        <end position="61"/>
    </location>
</feature>
<dbReference type="GO" id="GO:0022857">
    <property type="term" value="F:transmembrane transporter activity"/>
    <property type="evidence" value="ECO:0007669"/>
    <property type="project" value="UniProtKB-UniRule"/>
</dbReference>
<evidence type="ECO:0000256" key="8">
    <source>
        <dbReference type="ARBA" id="ARBA00038436"/>
    </source>
</evidence>
<keyword evidence="4 9" id="KW-0997">Cell inner membrane</keyword>
<dbReference type="InterPro" id="IPR007387">
    <property type="entry name" value="TRAP_DctQ"/>
</dbReference>
<evidence type="ECO:0000259" key="10">
    <source>
        <dbReference type="Pfam" id="PF04290"/>
    </source>
</evidence>
<comment type="subunit">
    <text evidence="9">The complex comprises the extracytoplasmic solute receptor protein and the two transmembrane proteins.</text>
</comment>
<keyword evidence="3" id="KW-1003">Cell membrane</keyword>